<dbReference type="EMBL" id="BARW01027481">
    <property type="protein sequence ID" value="GAJ15779.1"/>
    <property type="molecule type" value="Genomic_DNA"/>
</dbReference>
<name>X1UE42_9ZZZZ</name>
<keyword evidence="1" id="KW-1133">Transmembrane helix</keyword>
<reference evidence="2" key="1">
    <citation type="journal article" date="2014" name="Front. Microbiol.">
        <title>High frequency of phylogenetically diverse reductive dehalogenase-homologous genes in deep subseafloor sedimentary metagenomes.</title>
        <authorList>
            <person name="Kawai M."/>
            <person name="Futagami T."/>
            <person name="Toyoda A."/>
            <person name="Takaki Y."/>
            <person name="Nishi S."/>
            <person name="Hori S."/>
            <person name="Arai W."/>
            <person name="Tsubouchi T."/>
            <person name="Morono Y."/>
            <person name="Uchiyama I."/>
            <person name="Ito T."/>
            <person name="Fujiyama A."/>
            <person name="Inagaki F."/>
            <person name="Takami H."/>
        </authorList>
    </citation>
    <scope>NUCLEOTIDE SEQUENCE</scope>
    <source>
        <strain evidence="2">Expedition CK06-06</strain>
    </source>
</reference>
<evidence type="ECO:0000313" key="2">
    <source>
        <dbReference type="EMBL" id="GAJ15779.1"/>
    </source>
</evidence>
<evidence type="ECO:0000256" key="1">
    <source>
        <dbReference type="SAM" id="Phobius"/>
    </source>
</evidence>
<comment type="caution">
    <text evidence="2">The sequence shown here is derived from an EMBL/GenBank/DDBJ whole genome shotgun (WGS) entry which is preliminary data.</text>
</comment>
<keyword evidence="1" id="KW-0472">Membrane</keyword>
<dbReference type="SUPFAM" id="SSF82866">
    <property type="entry name" value="Multidrug efflux transporter AcrB transmembrane domain"/>
    <property type="match status" value="1"/>
</dbReference>
<gene>
    <name evidence="2" type="ORF">S12H4_44582</name>
</gene>
<sequence>TVSATLGADFIDMSVKAALIGIILIMLFMIVYYRLPGFLASLSLIFYGVISLLMLWQLSF</sequence>
<feature type="non-terminal residue" evidence="2">
    <location>
        <position position="1"/>
    </location>
</feature>
<protein>
    <submittedName>
        <fullName evidence="2">Uncharacterized protein</fullName>
    </submittedName>
</protein>
<feature type="transmembrane region" description="Helical" evidence="1">
    <location>
        <begin position="13"/>
        <end position="33"/>
    </location>
</feature>
<accession>X1UE42</accession>
<feature type="transmembrane region" description="Helical" evidence="1">
    <location>
        <begin position="38"/>
        <end position="58"/>
    </location>
</feature>
<keyword evidence="1" id="KW-0812">Transmembrane</keyword>
<proteinExistence type="predicted"/>
<organism evidence="2">
    <name type="scientific">marine sediment metagenome</name>
    <dbReference type="NCBI Taxonomy" id="412755"/>
    <lineage>
        <taxon>unclassified sequences</taxon>
        <taxon>metagenomes</taxon>
        <taxon>ecological metagenomes</taxon>
    </lineage>
</organism>
<dbReference type="AlphaFoldDB" id="X1UE42"/>